<evidence type="ECO:0000313" key="2">
    <source>
        <dbReference type="EMBL" id="KAF7552263.1"/>
    </source>
</evidence>
<evidence type="ECO:0000313" key="3">
    <source>
        <dbReference type="Proteomes" id="UP000722485"/>
    </source>
</evidence>
<name>A0A9P5LIB3_9HYPO</name>
<accession>A0A9P5LIB3</accession>
<dbReference type="EMBL" id="JAANBB010000063">
    <property type="protein sequence ID" value="KAF7552263.1"/>
    <property type="molecule type" value="Genomic_DNA"/>
</dbReference>
<feature type="region of interest" description="Disordered" evidence="1">
    <location>
        <begin position="99"/>
        <end position="125"/>
    </location>
</feature>
<sequence>MTATQLLTEYYDARVSKWPAHGDVIGMSTRKCGLKSDSLSSGRGWHRGVGHARSGTTCKQLTEPGFQMADSEESSSPRVWAAALAVGLEEAVGRCRFPRPGRPRRISGMRTGGLGAGRLSARPGRHQFQRVEPAEWRVRGAATPAKAAKLSIPRPTPAALAGDMCPKAPQSAPGRTCLHQHLISHRTSTVIDQETARMLDSPWHLPQTPVGPVERW</sequence>
<proteinExistence type="predicted"/>
<gene>
    <name evidence="2" type="ORF">G7Z17_g4429</name>
</gene>
<reference evidence="2" key="1">
    <citation type="submission" date="2020-03" db="EMBL/GenBank/DDBJ databases">
        <title>Draft Genome Sequence of Cylindrodendrum hubeiense.</title>
        <authorList>
            <person name="Buettner E."/>
            <person name="Kellner H."/>
        </authorList>
    </citation>
    <scope>NUCLEOTIDE SEQUENCE</scope>
    <source>
        <strain evidence="2">IHI 201604</strain>
    </source>
</reference>
<organism evidence="2 3">
    <name type="scientific">Cylindrodendrum hubeiense</name>
    <dbReference type="NCBI Taxonomy" id="595255"/>
    <lineage>
        <taxon>Eukaryota</taxon>
        <taxon>Fungi</taxon>
        <taxon>Dikarya</taxon>
        <taxon>Ascomycota</taxon>
        <taxon>Pezizomycotina</taxon>
        <taxon>Sordariomycetes</taxon>
        <taxon>Hypocreomycetidae</taxon>
        <taxon>Hypocreales</taxon>
        <taxon>Nectriaceae</taxon>
        <taxon>Cylindrodendrum</taxon>
    </lineage>
</organism>
<comment type="caution">
    <text evidence="2">The sequence shown here is derived from an EMBL/GenBank/DDBJ whole genome shotgun (WGS) entry which is preliminary data.</text>
</comment>
<protein>
    <submittedName>
        <fullName evidence="2">Uncharacterized protein</fullName>
    </submittedName>
</protein>
<dbReference type="Proteomes" id="UP000722485">
    <property type="component" value="Unassembled WGS sequence"/>
</dbReference>
<evidence type="ECO:0000256" key="1">
    <source>
        <dbReference type="SAM" id="MobiDB-lite"/>
    </source>
</evidence>
<dbReference type="AlphaFoldDB" id="A0A9P5LIB3"/>
<keyword evidence="3" id="KW-1185">Reference proteome</keyword>